<reference evidence="2" key="1">
    <citation type="submission" date="2020-09" db="EMBL/GenBank/DDBJ databases">
        <title>Genome-Enabled Discovery of Anthraquinone Biosynthesis in Senna tora.</title>
        <authorList>
            <person name="Kang S.-H."/>
            <person name="Pandey R.P."/>
            <person name="Lee C.-M."/>
            <person name="Sim J.-S."/>
            <person name="Jeong J.-T."/>
            <person name="Choi B.-S."/>
            <person name="Jung M."/>
            <person name="Ginzburg D."/>
            <person name="Zhao K."/>
            <person name="Won S.Y."/>
            <person name="Oh T.-J."/>
            <person name="Yu Y."/>
            <person name="Kim N.-H."/>
            <person name="Lee O.R."/>
            <person name="Lee T.-H."/>
            <person name="Bashyal P."/>
            <person name="Kim T.-S."/>
            <person name="Lee W.-H."/>
            <person name="Kawkins C."/>
            <person name="Kim C.-K."/>
            <person name="Kim J.S."/>
            <person name="Ahn B.O."/>
            <person name="Rhee S.Y."/>
            <person name="Sohng J.K."/>
        </authorList>
    </citation>
    <scope>NUCLEOTIDE SEQUENCE</scope>
    <source>
        <tissue evidence="2">Leaf</tissue>
    </source>
</reference>
<keyword evidence="3" id="KW-1185">Reference proteome</keyword>
<name>A0A834X7W7_9FABA</name>
<evidence type="ECO:0000313" key="2">
    <source>
        <dbReference type="EMBL" id="KAF7839769.1"/>
    </source>
</evidence>
<feature type="compositionally biased region" description="Polar residues" evidence="1">
    <location>
        <begin position="1"/>
        <end position="27"/>
    </location>
</feature>
<protein>
    <submittedName>
        <fullName evidence="2">Uncharacterized protein</fullName>
    </submittedName>
</protein>
<accession>A0A834X7W7</accession>
<organism evidence="2 3">
    <name type="scientific">Senna tora</name>
    <dbReference type="NCBI Taxonomy" id="362788"/>
    <lineage>
        <taxon>Eukaryota</taxon>
        <taxon>Viridiplantae</taxon>
        <taxon>Streptophyta</taxon>
        <taxon>Embryophyta</taxon>
        <taxon>Tracheophyta</taxon>
        <taxon>Spermatophyta</taxon>
        <taxon>Magnoliopsida</taxon>
        <taxon>eudicotyledons</taxon>
        <taxon>Gunneridae</taxon>
        <taxon>Pentapetalae</taxon>
        <taxon>rosids</taxon>
        <taxon>fabids</taxon>
        <taxon>Fabales</taxon>
        <taxon>Fabaceae</taxon>
        <taxon>Caesalpinioideae</taxon>
        <taxon>Cassia clade</taxon>
        <taxon>Senna</taxon>
    </lineage>
</organism>
<evidence type="ECO:0000256" key="1">
    <source>
        <dbReference type="SAM" id="MobiDB-lite"/>
    </source>
</evidence>
<feature type="region of interest" description="Disordered" evidence="1">
    <location>
        <begin position="1"/>
        <end position="41"/>
    </location>
</feature>
<comment type="caution">
    <text evidence="2">The sequence shown here is derived from an EMBL/GenBank/DDBJ whole genome shotgun (WGS) entry which is preliminary data.</text>
</comment>
<proteinExistence type="predicted"/>
<dbReference type="Proteomes" id="UP000634136">
    <property type="component" value="Unassembled WGS sequence"/>
</dbReference>
<dbReference type="AlphaFoldDB" id="A0A834X7W7"/>
<evidence type="ECO:0000313" key="3">
    <source>
        <dbReference type="Proteomes" id="UP000634136"/>
    </source>
</evidence>
<feature type="compositionally biased region" description="Basic residues" evidence="1">
    <location>
        <begin position="31"/>
        <end position="41"/>
    </location>
</feature>
<dbReference type="EMBL" id="JAAIUW010000003">
    <property type="protein sequence ID" value="KAF7839769.1"/>
    <property type="molecule type" value="Genomic_DNA"/>
</dbReference>
<sequence length="41" mass="4346">MSGNNHTRVQSKGTSTGAQPTQSSGPQTVARRAKYKAQKEA</sequence>
<gene>
    <name evidence="2" type="ORF">G2W53_008251</name>
</gene>